<dbReference type="PANTHER" id="PTHR12001:SF69">
    <property type="entry name" value="ALL TRANS-POLYPRENYL-DIPHOSPHATE SYNTHASE PDSS1"/>
    <property type="match status" value="1"/>
</dbReference>
<dbReference type="OrthoDB" id="9805316at2"/>
<evidence type="ECO:0000256" key="1">
    <source>
        <dbReference type="ARBA" id="ARBA00001946"/>
    </source>
</evidence>
<name>A0A3D8MBJ7_9ALTE</name>
<evidence type="ECO:0000313" key="13">
    <source>
        <dbReference type="EMBL" id="RDV27938.1"/>
    </source>
</evidence>
<accession>A0A3D8MBJ7</accession>
<evidence type="ECO:0000256" key="10">
    <source>
        <dbReference type="ARBA" id="ARBA00079637"/>
    </source>
</evidence>
<reference evidence="14" key="1">
    <citation type="submission" date="2018-08" db="EMBL/GenBank/DDBJ databases">
        <authorList>
            <person name="Zhang J."/>
            <person name="Du Z.-J."/>
        </authorList>
    </citation>
    <scope>NUCLEOTIDE SEQUENCE [LARGE SCALE GENOMIC DNA]</scope>
    <source>
        <strain evidence="14">KCTC 52655</strain>
    </source>
</reference>
<dbReference type="GO" id="GO:0046872">
    <property type="term" value="F:metal ion binding"/>
    <property type="evidence" value="ECO:0007669"/>
    <property type="project" value="UniProtKB-KW"/>
</dbReference>
<dbReference type="EC" id="2.5.1.90" evidence="8"/>
<evidence type="ECO:0000313" key="14">
    <source>
        <dbReference type="Proteomes" id="UP000256561"/>
    </source>
</evidence>
<dbReference type="Pfam" id="PF00348">
    <property type="entry name" value="polyprenyl_synt"/>
    <property type="match status" value="1"/>
</dbReference>
<dbReference type="InterPro" id="IPR000092">
    <property type="entry name" value="Polyprenyl_synt"/>
</dbReference>
<gene>
    <name evidence="13" type="ORF">DXV75_02910</name>
</gene>
<dbReference type="FunFam" id="1.10.600.10:FF:000002">
    <property type="entry name" value="Octaprenyl diphosphate synthase"/>
    <property type="match status" value="1"/>
</dbReference>
<evidence type="ECO:0000256" key="7">
    <source>
        <dbReference type="ARBA" id="ARBA00055029"/>
    </source>
</evidence>
<protein>
    <recommendedName>
        <fullName evidence="9">Octaprenyl diphosphate synthase</fullName>
        <ecNumber evidence="8">2.5.1.90</ecNumber>
    </recommendedName>
    <alternativeName>
        <fullName evidence="11">All-trans-octaprenyl-diphosphate synthase</fullName>
    </alternativeName>
    <alternativeName>
        <fullName evidence="10">Octaprenyl pyrophosphate synthase</fullName>
    </alternativeName>
</protein>
<dbReference type="AlphaFoldDB" id="A0A3D8MBJ7"/>
<dbReference type="GO" id="GO:0008299">
    <property type="term" value="P:isoprenoid biosynthetic process"/>
    <property type="evidence" value="ECO:0007669"/>
    <property type="project" value="InterPro"/>
</dbReference>
<evidence type="ECO:0000256" key="8">
    <source>
        <dbReference type="ARBA" id="ARBA00066511"/>
    </source>
</evidence>
<sequence length="324" mass="35636">MDIAQIRALAADDMQAVNALIQEQVDSDVALINQLGFYIVNSGGKRLRPMLSVLAARAMGIRNSEHHTLAAIVEFIHTATLLHDDVVDESTLRRGQKTANAIFGNQASVLVGDFLYTRSFQMMVSLNRMRVMAILSEATNQIAEGEVLQLMNCNDPETSEQRYFDVIYGKTARLFEAATQLAAVLTDQPPAIEIAMQNYGKHLGTAFQLADDILDYAADSAEMGKNVGDDLAEGKPTLPLLYAMWHANSEADRELIREAIEQANGMPHLQRIQKIMNETGSLDYTRECALKEAALAEQSLEGVPDSPYKQALISLAHLAVERSS</sequence>
<dbReference type="Proteomes" id="UP000256561">
    <property type="component" value="Unassembled WGS sequence"/>
</dbReference>
<comment type="caution">
    <text evidence="13">The sequence shown here is derived from an EMBL/GenBank/DDBJ whole genome shotgun (WGS) entry which is preliminary data.</text>
</comment>
<dbReference type="SFLD" id="SFLDS00005">
    <property type="entry name" value="Isoprenoid_Synthase_Type_I"/>
    <property type="match status" value="1"/>
</dbReference>
<dbReference type="NCBIfam" id="NF008140">
    <property type="entry name" value="PRK10888.1"/>
    <property type="match status" value="1"/>
</dbReference>
<comment type="similarity">
    <text evidence="2 12">Belongs to the FPP/GGPP synthase family.</text>
</comment>
<dbReference type="InterPro" id="IPR033749">
    <property type="entry name" value="Polyprenyl_synt_CS"/>
</dbReference>
<dbReference type="PROSITE" id="PS00723">
    <property type="entry name" value="POLYPRENYL_SYNTHASE_1"/>
    <property type="match status" value="1"/>
</dbReference>
<dbReference type="GO" id="GO:0106350">
    <property type="term" value="F:all-trans-octaprenyl-diphosphate synthase activity"/>
    <property type="evidence" value="ECO:0007669"/>
    <property type="project" value="UniProtKB-EC"/>
</dbReference>
<dbReference type="SUPFAM" id="SSF48576">
    <property type="entry name" value="Terpenoid synthases"/>
    <property type="match status" value="1"/>
</dbReference>
<proteinExistence type="inferred from homology"/>
<keyword evidence="3 12" id="KW-0808">Transferase</keyword>
<comment type="catalytic activity">
    <reaction evidence="6">
        <text>5 isopentenyl diphosphate + (2E,6E)-farnesyl diphosphate = all-trans-octaprenyl diphosphate + 5 diphosphate</text>
        <dbReference type="Rhea" id="RHEA:27798"/>
        <dbReference type="ChEBI" id="CHEBI:33019"/>
        <dbReference type="ChEBI" id="CHEBI:57711"/>
        <dbReference type="ChEBI" id="CHEBI:128769"/>
        <dbReference type="ChEBI" id="CHEBI:175763"/>
        <dbReference type="EC" id="2.5.1.90"/>
    </reaction>
</comment>
<keyword evidence="14" id="KW-1185">Reference proteome</keyword>
<evidence type="ECO:0000256" key="11">
    <source>
        <dbReference type="ARBA" id="ARBA00083124"/>
    </source>
</evidence>
<dbReference type="Gene3D" id="1.10.600.10">
    <property type="entry name" value="Farnesyl Diphosphate Synthase"/>
    <property type="match status" value="1"/>
</dbReference>
<dbReference type="CDD" id="cd00685">
    <property type="entry name" value="Trans_IPPS_HT"/>
    <property type="match status" value="1"/>
</dbReference>
<dbReference type="EMBL" id="QRHA01000002">
    <property type="protein sequence ID" value="RDV27938.1"/>
    <property type="molecule type" value="Genomic_DNA"/>
</dbReference>
<dbReference type="InterPro" id="IPR008949">
    <property type="entry name" value="Isoprenoid_synthase_dom_sf"/>
</dbReference>
<dbReference type="PROSITE" id="PS00444">
    <property type="entry name" value="POLYPRENYL_SYNTHASE_2"/>
    <property type="match status" value="1"/>
</dbReference>
<evidence type="ECO:0000256" key="4">
    <source>
        <dbReference type="ARBA" id="ARBA00022723"/>
    </source>
</evidence>
<dbReference type="PANTHER" id="PTHR12001">
    <property type="entry name" value="GERANYLGERANYL PYROPHOSPHATE SYNTHASE"/>
    <property type="match status" value="1"/>
</dbReference>
<evidence type="ECO:0000256" key="12">
    <source>
        <dbReference type="RuleBase" id="RU004466"/>
    </source>
</evidence>
<keyword evidence="5" id="KW-0460">Magnesium</keyword>
<comment type="function">
    <text evidence="7">Supplies octaprenyl diphosphate, the precursor for the side chain of the isoprenoid quinones ubiquinone and menaquinone.</text>
</comment>
<evidence type="ECO:0000256" key="2">
    <source>
        <dbReference type="ARBA" id="ARBA00006706"/>
    </source>
</evidence>
<dbReference type="RefSeq" id="WP_115591789.1">
    <property type="nucleotide sequence ID" value="NZ_QRHA01000002.1"/>
</dbReference>
<evidence type="ECO:0000256" key="6">
    <source>
        <dbReference type="ARBA" id="ARBA00051506"/>
    </source>
</evidence>
<comment type="cofactor">
    <cofactor evidence="1">
        <name>Mg(2+)</name>
        <dbReference type="ChEBI" id="CHEBI:18420"/>
    </cofactor>
</comment>
<organism evidence="13 14">
    <name type="scientific">Alteromonas aestuariivivens</name>
    <dbReference type="NCBI Taxonomy" id="1938339"/>
    <lineage>
        <taxon>Bacteria</taxon>
        <taxon>Pseudomonadati</taxon>
        <taxon>Pseudomonadota</taxon>
        <taxon>Gammaproteobacteria</taxon>
        <taxon>Alteromonadales</taxon>
        <taxon>Alteromonadaceae</taxon>
        <taxon>Alteromonas/Salinimonas group</taxon>
        <taxon>Alteromonas</taxon>
    </lineage>
</organism>
<evidence type="ECO:0000256" key="3">
    <source>
        <dbReference type="ARBA" id="ARBA00022679"/>
    </source>
</evidence>
<evidence type="ECO:0000256" key="9">
    <source>
        <dbReference type="ARBA" id="ARBA00072473"/>
    </source>
</evidence>
<keyword evidence="4" id="KW-0479">Metal-binding</keyword>
<evidence type="ECO:0000256" key="5">
    <source>
        <dbReference type="ARBA" id="ARBA00022842"/>
    </source>
</evidence>